<evidence type="ECO:0000313" key="6">
    <source>
        <dbReference type="Proteomes" id="UP000023268"/>
    </source>
</evidence>
<dbReference type="Pfam" id="PF03588">
    <property type="entry name" value="Leu_Phe_trans"/>
    <property type="match status" value="1"/>
</dbReference>
<dbReference type="STRING" id="1458275.AZ34_13505"/>
<dbReference type="GO" id="GO:0005737">
    <property type="term" value="C:cytoplasm"/>
    <property type="evidence" value="ECO:0007669"/>
    <property type="project" value="UniProtKB-SubCell"/>
</dbReference>
<reference evidence="5 6" key="1">
    <citation type="submission" date="2014-02" db="EMBL/GenBank/DDBJ databases">
        <title>Draft Genome of Hylemonella gracilis isolated from the Niagara River.</title>
        <authorList>
            <person name="Pawlowski D.R."/>
            <person name="Koudelka G.B."/>
        </authorList>
    </citation>
    <scope>NUCLEOTIDE SEQUENCE [LARGE SCALE GENOMIC DNA]</scope>
    <source>
        <strain evidence="5 6">Niagara R</strain>
    </source>
</reference>
<evidence type="ECO:0000256" key="3">
    <source>
        <dbReference type="ARBA" id="ARBA00023315"/>
    </source>
</evidence>
<dbReference type="EC" id="2.3.2.6" evidence="4"/>
<dbReference type="PANTHER" id="PTHR30098:SF2">
    <property type="entry name" value="LEUCYL_PHENYLALANYL-TRNA--PROTEIN TRANSFERASE"/>
    <property type="match status" value="1"/>
</dbReference>
<keyword evidence="3 4" id="KW-0012">Acyltransferase</keyword>
<dbReference type="PANTHER" id="PTHR30098">
    <property type="entry name" value="LEUCYL/PHENYLALANYL-TRNA--PROTEIN TRANSFERASE"/>
    <property type="match status" value="1"/>
</dbReference>
<comment type="catalytic activity">
    <reaction evidence="4">
        <text>N-terminal L-lysyl-[protein] + L-leucyl-tRNA(Leu) = N-terminal L-leucyl-L-lysyl-[protein] + tRNA(Leu) + H(+)</text>
        <dbReference type="Rhea" id="RHEA:12340"/>
        <dbReference type="Rhea" id="RHEA-COMP:9613"/>
        <dbReference type="Rhea" id="RHEA-COMP:9622"/>
        <dbReference type="Rhea" id="RHEA-COMP:12670"/>
        <dbReference type="Rhea" id="RHEA-COMP:12671"/>
        <dbReference type="ChEBI" id="CHEBI:15378"/>
        <dbReference type="ChEBI" id="CHEBI:65249"/>
        <dbReference type="ChEBI" id="CHEBI:78442"/>
        <dbReference type="ChEBI" id="CHEBI:78494"/>
        <dbReference type="ChEBI" id="CHEBI:133043"/>
        <dbReference type="EC" id="2.3.2.6"/>
    </reaction>
</comment>
<sequence>MHARPFHLPWLEPGEDFPPVEQAWGPGSDAPGLLAAGGQLDVHTLRRAYAQGIFPWFSPGQPILWWSTDPRMVLEIPHFRLHRSLRKTLQRFIHAPECEIRVNTAFDEVVAACAGSARRGQDGTWITPAMRRAYADLHRAGHAHSIETWVAGELLGGLYCVSLGRAVYGESMFARATDASKIALSALVAFCRVHEIRLVDCQQNTAHLASLGAREVPRADFLRHLAGARDLPAPHWQFQPLYWNELLPDAIVRP</sequence>
<organism evidence="5 6">
    <name type="scientific">Hylemonella gracilis str. Niagara R</name>
    <dbReference type="NCBI Taxonomy" id="1458275"/>
    <lineage>
        <taxon>Bacteria</taxon>
        <taxon>Pseudomonadati</taxon>
        <taxon>Pseudomonadota</taxon>
        <taxon>Betaproteobacteria</taxon>
        <taxon>Burkholderiales</taxon>
        <taxon>Comamonadaceae</taxon>
        <taxon>Hylemonella</taxon>
    </lineage>
</organism>
<dbReference type="GO" id="GO:0008914">
    <property type="term" value="F:leucyl-tRNA--protein transferase activity"/>
    <property type="evidence" value="ECO:0007669"/>
    <property type="project" value="UniProtKB-UniRule"/>
</dbReference>
<dbReference type="Gene3D" id="3.40.630.70">
    <property type="entry name" value="Leucyl/phenylalanyl-tRNA-protein transferase, C-terminal domain"/>
    <property type="match status" value="1"/>
</dbReference>
<dbReference type="InterPro" id="IPR004616">
    <property type="entry name" value="Leu/Phe-tRNA_Trfase"/>
</dbReference>
<comment type="catalytic activity">
    <reaction evidence="4">
        <text>L-phenylalanyl-tRNA(Phe) + an N-terminal L-alpha-aminoacyl-[protein] = an N-terminal L-phenylalanyl-L-alpha-aminoacyl-[protein] + tRNA(Phe)</text>
        <dbReference type="Rhea" id="RHEA:43632"/>
        <dbReference type="Rhea" id="RHEA-COMP:9668"/>
        <dbReference type="Rhea" id="RHEA-COMP:9699"/>
        <dbReference type="Rhea" id="RHEA-COMP:10636"/>
        <dbReference type="Rhea" id="RHEA-COMP:10637"/>
        <dbReference type="ChEBI" id="CHEBI:78442"/>
        <dbReference type="ChEBI" id="CHEBI:78531"/>
        <dbReference type="ChEBI" id="CHEBI:78597"/>
        <dbReference type="ChEBI" id="CHEBI:83561"/>
        <dbReference type="EC" id="2.3.2.6"/>
    </reaction>
</comment>
<evidence type="ECO:0000256" key="2">
    <source>
        <dbReference type="ARBA" id="ARBA00022679"/>
    </source>
</evidence>
<dbReference type="OrthoDB" id="9790282at2"/>
<gene>
    <name evidence="4" type="primary">aat</name>
    <name evidence="5" type="ORF">AZ34_13505</name>
</gene>
<proteinExistence type="inferred from homology"/>
<evidence type="ECO:0000313" key="5">
    <source>
        <dbReference type="EMBL" id="EYC51973.1"/>
    </source>
</evidence>
<dbReference type="SUPFAM" id="SSF55729">
    <property type="entry name" value="Acyl-CoA N-acyltransferases (Nat)"/>
    <property type="match status" value="1"/>
</dbReference>
<dbReference type="EMBL" id="JEMG01000001">
    <property type="protein sequence ID" value="EYC51973.1"/>
    <property type="molecule type" value="Genomic_DNA"/>
</dbReference>
<dbReference type="HAMAP" id="MF_00688">
    <property type="entry name" value="Leu_Phe_trans"/>
    <property type="match status" value="1"/>
</dbReference>
<dbReference type="InterPro" id="IPR042203">
    <property type="entry name" value="Leu/Phe-tRNA_Trfase_C"/>
</dbReference>
<keyword evidence="2 4" id="KW-0808">Transferase</keyword>
<accession>A0A016XL89</accession>
<dbReference type="AlphaFoldDB" id="A0A016XL89"/>
<dbReference type="NCBIfam" id="TIGR00667">
    <property type="entry name" value="aat"/>
    <property type="match status" value="1"/>
</dbReference>
<dbReference type="RefSeq" id="WP_035608819.1">
    <property type="nucleotide sequence ID" value="NZ_JEMG01000001.1"/>
</dbReference>
<comment type="function">
    <text evidence="4">Functions in the N-end rule pathway of protein degradation where it conjugates Leu, Phe and, less efficiently, Met from aminoacyl-tRNAs to the N-termini of proteins containing an N-terminal arginine or lysine.</text>
</comment>
<dbReference type="GO" id="GO:0030163">
    <property type="term" value="P:protein catabolic process"/>
    <property type="evidence" value="ECO:0007669"/>
    <property type="project" value="UniProtKB-UniRule"/>
</dbReference>
<comment type="similarity">
    <text evidence="4">Belongs to the L/F-transferase family.</text>
</comment>
<dbReference type="Proteomes" id="UP000023268">
    <property type="component" value="Unassembled WGS sequence"/>
</dbReference>
<dbReference type="Gene3D" id="3.30.70.3550">
    <property type="entry name" value="Leucyl/phenylalanyl-tRNA-protein transferase, N-terminal domain"/>
    <property type="match status" value="1"/>
</dbReference>
<comment type="catalytic activity">
    <reaction evidence="4">
        <text>N-terminal L-arginyl-[protein] + L-leucyl-tRNA(Leu) = N-terminal L-leucyl-L-arginyl-[protein] + tRNA(Leu) + H(+)</text>
        <dbReference type="Rhea" id="RHEA:50416"/>
        <dbReference type="Rhea" id="RHEA-COMP:9613"/>
        <dbReference type="Rhea" id="RHEA-COMP:9622"/>
        <dbReference type="Rhea" id="RHEA-COMP:12672"/>
        <dbReference type="Rhea" id="RHEA-COMP:12673"/>
        <dbReference type="ChEBI" id="CHEBI:15378"/>
        <dbReference type="ChEBI" id="CHEBI:64719"/>
        <dbReference type="ChEBI" id="CHEBI:78442"/>
        <dbReference type="ChEBI" id="CHEBI:78494"/>
        <dbReference type="ChEBI" id="CHEBI:133044"/>
        <dbReference type="EC" id="2.3.2.6"/>
    </reaction>
</comment>
<dbReference type="InterPro" id="IPR016181">
    <property type="entry name" value="Acyl_CoA_acyltransferase"/>
</dbReference>
<dbReference type="InterPro" id="IPR042221">
    <property type="entry name" value="Leu/Phe-tRNA_Trfase_N"/>
</dbReference>
<comment type="subcellular location">
    <subcellularLocation>
        <location evidence="4">Cytoplasm</location>
    </subcellularLocation>
</comment>
<dbReference type="eggNOG" id="COG2360">
    <property type="taxonomic scope" value="Bacteria"/>
</dbReference>
<name>A0A016XL89_9BURK</name>
<evidence type="ECO:0000256" key="1">
    <source>
        <dbReference type="ARBA" id="ARBA00022490"/>
    </source>
</evidence>
<protein>
    <recommendedName>
        <fullName evidence="4">Leucyl/phenylalanyl-tRNA--protein transferase</fullName>
        <ecNumber evidence="4">2.3.2.6</ecNumber>
    </recommendedName>
    <alternativeName>
        <fullName evidence="4">L/F-transferase</fullName>
    </alternativeName>
    <alternativeName>
        <fullName evidence="4">Leucyltransferase</fullName>
    </alternativeName>
    <alternativeName>
        <fullName evidence="4">Phenyalanyltransferase</fullName>
    </alternativeName>
</protein>
<comment type="caution">
    <text evidence="5">The sequence shown here is derived from an EMBL/GenBank/DDBJ whole genome shotgun (WGS) entry which is preliminary data.</text>
</comment>
<keyword evidence="1 4" id="KW-0963">Cytoplasm</keyword>
<evidence type="ECO:0000256" key="4">
    <source>
        <dbReference type="HAMAP-Rule" id="MF_00688"/>
    </source>
</evidence>